<evidence type="ECO:0000259" key="7">
    <source>
        <dbReference type="PROSITE" id="PS50111"/>
    </source>
</evidence>
<dbReference type="PRINTS" id="PR00260">
    <property type="entry name" value="CHEMTRNSDUCR"/>
</dbReference>
<dbReference type="GO" id="GO:0007165">
    <property type="term" value="P:signal transduction"/>
    <property type="evidence" value="ECO:0007669"/>
    <property type="project" value="UniProtKB-KW"/>
</dbReference>
<keyword evidence="6" id="KW-0812">Transmembrane</keyword>
<dbReference type="CDD" id="cd11386">
    <property type="entry name" value="MCP_signal"/>
    <property type="match status" value="1"/>
</dbReference>
<evidence type="ECO:0000256" key="6">
    <source>
        <dbReference type="SAM" id="Phobius"/>
    </source>
</evidence>
<evidence type="ECO:0000313" key="9">
    <source>
        <dbReference type="EMBL" id="OIQ50195.1"/>
    </source>
</evidence>
<evidence type="ECO:0000256" key="1">
    <source>
        <dbReference type="ARBA" id="ARBA00004370"/>
    </source>
</evidence>
<dbReference type="Pfam" id="PF22673">
    <property type="entry name" value="MCP-like_PDC_1"/>
    <property type="match status" value="1"/>
</dbReference>
<dbReference type="PANTHER" id="PTHR43531">
    <property type="entry name" value="PROTEIN ICFG"/>
    <property type="match status" value="1"/>
</dbReference>
<comment type="subcellular location">
    <subcellularLocation>
        <location evidence="1">Membrane</location>
    </subcellularLocation>
</comment>
<feature type="domain" description="HAMP" evidence="8">
    <location>
        <begin position="379"/>
        <end position="432"/>
    </location>
</feature>
<comment type="caution">
    <text evidence="9">The sequence shown here is derived from an EMBL/GenBank/DDBJ whole genome shotgun (WGS) entry which is preliminary data.</text>
</comment>
<dbReference type="InterPro" id="IPR003660">
    <property type="entry name" value="HAMP_dom"/>
</dbReference>
<dbReference type="PROSITE" id="PS50111">
    <property type="entry name" value="CHEMOTAXIS_TRANSDUC_2"/>
    <property type="match status" value="1"/>
</dbReference>
<feature type="transmembrane region" description="Helical" evidence="6">
    <location>
        <begin position="356"/>
        <end position="378"/>
    </location>
</feature>
<dbReference type="Pfam" id="PF00672">
    <property type="entry name" value="HAMP"/>
    <property type="match status" value="1"/>
</dbReference>
<feature type="region of interest" description="Disordered" evidence="5">
    <location>
        <begin position="686"/>
        <end position="717"/>
    </location>
</feature>
<dbReference type="CDD" id="cd06225">
    <property type="entry name" value="HAMP"/>
    <property type="match status" value="1"/>
</dbReference>
<evidence type="ECO:0000256" key="4">
    <source>
        <dbReference type="PROSITE-ProRule" id="PRU00284"/>
    </source>
</evidence>
<feature type="transmembrane region" description="Helical" evidence="6">
    <location>
        <begin position="6"/>
        <end position="28"/>
    </location>
</feature>
<dbReference type="GO" id="GO:0006935">
    <property type="term" value="P:chemotaxis"/>
    <property type="evidence" value="ECO:0007669"/>
    <property type="project" value="UniProtKB-KW"/>
</dbReference>
<dbReference type="SMART" id="SM00283">
    <property type="entry name" value="MA"/>
    <property type="match status" value="1"/>
</dbReference>
<dbReference type="FunFam" id="1.10.287.950:FF:000001">
    <property type="entry name" value="Methyl-accepting chemotaxis sensory transducer"/>
    <property type="match status" value="1"/>
</dbReference>
<organism evidence="9 10">
    <name type="scientific">Pseudodesulfovibrio hydrargyri</name>
    <dbReference type="NCBI Taxonomy" id="2125990"/>
    <lineage>
        <taxon>Bacteria</taxon>
        <taxon>Pseudomonadati</taxon>
        <taxon>Thermodesulfobacteriota</taxon>
        <taxon>Desulfovibrionia</taxon>
        <taxon>Desulfovibrionales</taxon>
        <taxon>Desulfovibrionaceae</taxon>
    </lineage>
</organism>
<evidence type="ECO:0000259" key="8">
    <source>
        <dbReference type="PROSITE" id="PS50885"/>
    </source>
</evidence>
<evidence type="ECO:0000313" key="10">
    <source>
        <dbReference type="Proteomes" id="UP000181901"/>
    </source>
</evidence>
<keyword evidence="2" id="KW-0145">Chemotaxis</keyword>
<dbReference type="Pfam" id="PF00015">
    <property type="entry name" value="MCPsignal"/>
    <property type="match status" value="1"/>
</dbReference>
<dbReference type="CDD" id="cd12913">
    <property type="entry name" value="PDC1_MCP_like"/>
    <property type="match status" value="1"/>
</dbReference>
<dbReference type="PANTHER" id="PTHR43531:SF11">
    <property type="entry name" value="METHYL-ACCEPTING CHEMOTAXIS PROTEIN 3"/>
    <property type="match status" value="1"/>
</dbReference>
<dbReference type="GO" id="GO:0005886">
    <property type="term" value="C:plasma membrane"/>
    <property type="evidence" value="ECO:0007669"/>
    <property type="project" value="TreeGrafter"/>
</dbReference>
<dbReference type="Gene3D" id="3.30.450.20">
    <property type="entry name" value="PAS domain"/>
    <property type="match status" value="2"/>
</dbReference>
<dbReference type="GO" id="GO:0004888">
    <property type="term" value="F:transmembrane signaling receptor activity"/>
    <property type="evidence" value="ECO:0007669"/>
    <property type="project" value="InterPro"/>
</dbReference>
<feature type="compositionally biased region" description="Acidic residues" evidence="5">
    <location>
        <begin position="706"/>
        <end position="717"/>
    </location>
</feature>
<keyword evidence="6" id="KW-0472">Membrane</keyword>
<gene>
    <name evidence="9" type="primary">tsr_6</name>
    <name evidence="9" type="ORF">BerOc1_02125</name>
</gene>
<dbReference type="AlphaFoldDB" id="A0A1J5N3K3"/>
<dbReference type="SUPFAM" id="SSF58104">
    <property type="entry name" value="Methyl-accepting chemotaxis protein (MCP) signaling domain"/>
    <property type="match status" value="1"/>
</dbReference>
<dbReference type="PROSITE" id="PS50885">
    <property type="entry name" value="HAMP"/>
    <property type="match status" value="1"/>
</dbReference>
<dbReference type="Gene3D" id="1.10.287.950">
    <property type="entry name" value="Methyl-accepting chemotaxis protein"/>
    <property type="match status" value="1"/>
</dbReference>
<reference evidence="9 10" key="1">
    <citation type="submission" date="2015-09" db="EMBL/GenBank/DDBJ databases">
        <title>Genome of Desulfovibrio dechloracetivorans BerOc1, a mercury methylating strain isolated from highly hydrocarbons and metals contaminated coastal sediments.</title>
        <authorList>
            <person name="Goni Urriza M."/>
            <person name="Gassie C."/>
            <person name="Bouchez O."/>
            <person name="Klopp C."/>
            <person name="Ranchou-Peyruse A."/>
            <person name="Remy G."/>
        </authorList>
    </citation>
    <scope>NUCLEOTIDE SEQUENCE [LARGE SCALE GENOMIC DNA]</scope>
    <source>
        <strain evidence="9 10">BerOc1</strain>
    </source>
</reference>
<dbReference type="RefSeq" id="WP_071545652.1">
    <property type="nucleotide sequence ID" value="NZ_LKAQ01000004.1"/>
</dbReference>
<feature type="domain" description="Methyl-accepting transducer" evidence="7">
    <location>
        <begin position="437"/>
        <end position="652"/>
    </location>
</feature>
<dbReference type="InterPro" id="IPR004089">
    <property type="entry name" value="MCPsignal_dom"/>
</dbReference>
<name>A0A1J5N3K3_9BACT</name>
<evidence type="ECO:0000256" key="3">
    <source>
        <dbReference type="ARBA" id="ARBA00029447"/>
    </source>
</evidence>
<dbReference type="Proteomes" id="UP000181901">
    <property type="component" value="Unassembled WGS sequence"/>
</dbReference>
<keyword evidence="6" id="KW-1133">Transmembrane helix</keyword>
<accession>A0A1J5N3K3</accession>
<sequence>MQFKSIKTKIVVMAGGCLLATVVVLVGIQMISQSRSERFVGEKVNELIEEQTRQSLTAVAQREAGTISRTLNINLDTARTIADAFNAVRKDSGAGATFDLRTAFNDILLRVLENNPEFLGTYSAWEPGALDGQDSAHAGNKATGHDDTGRFVPYWNRDENGRIARQALVGYEDASTHPNGVTKGGWYLFPRERHKENILDPFPYIVQGRQEWLTTMSAPIMLDGKFLGIAGTDLRLKFIQQLSEKVAKSLYDGAARVQVISYLGIMVADSKNPDAVGKPFKDVFDGDWKKIVDSIQGGKSYADMAPGKETVDISAPIELGRTGTPWGILIEVPRSVVFADAEQLAKVMADNSRQNAVLGVSAGAGIVVLACLVLWFLANGLVAPVRKAVAFAEKIAGGDFVDNRIDVKQKDEIGALSRTLKEMAERLKDVVMDVKSASESVAAGSTELSSSSQAVSQGATEQAASIEEITSSMEEMTSNIAQNAQNAQETDTLATKAADDARVSGEAVEKTVVSMRSIAEKISIVEEIARQTNLLALNAAIEAARAGEHGKGFAVVAAEVRKLAERSGTAAAEISELSSSSVEVAEKAGGMLKLLVPDIEKTAMLVQEITAASNEQNAGATQINQAIAQLDNVIQQNASASEEMASTCEELAGQGQHLQEVMAFFHVDGGGARYGSTTKVVKRKPAPALAPGKPAPVKPQGLALEMDMDDQEDFERF</sequence>
<dbReference type="EMBL" id="LKAQ01000004">
    <property type="protein sequence ID" value="OIQ50195.1"/>
    <property type="molecule type" value="Genomic_DNA"/>
</dbReference>
<keyword evidence="10" id="KW-1185">Reference proteome</keyword>
<dbReference type="InterPro" id="IPR051310">
    <property type="entry name" value="MCP_chemotaxis"/>
</dbReference>
<protein>
    <submittedName>
        <fullName evidence="9">Methyl-accepting chemotaxis protein I</fullName>
    </submittedName>
</protein>
<evidence type="ECO:0000256" key="5">
    <source>
        <dbReference type="SAM" id="MobiDB-lite"/>
    </source>
</evidence>
<dbReference type="InterPro" id="IPR004090">
    <property type="entry name" value="Chemotax_Me-accpt_rcpt"/>
</dbReference>
<comment type="similarity">
    <text evidence="3">Belongs to the methyl-accepting chemotaxis (MCP) protein family.</text>
</comment>
<proteinExistence type="inferred from homology"/>
<evidence type="ECO:0000256" key="2">
    <source>
        <dbReference type="ARBA" id="ARBA00022500"/>
    </source>
</evidence>
<keyword evidence="4" id="KW-0807">Transducer</keyword>
<dbReference type="SMART" id="SM00304">
    <property type="entry name" value="HAMP"/>
    <property type="match status" value="1"/>
</dbReference>